<evidence type="ECO:0000256" key="1">
    <source>
        <dbReference type="ARBA" id="ARBA00022676"/>
    </source>
</evidence>
<accession>F3KQZ4</accession>
<proteinExistence type="inferred from homology"/>
<comment type="caution">
    <text evidence="8">The sequence shown here is derived from an EMBL/GenBank/DDBJ whole genome shotgun (WGS) entry which is preliminary data.</text>
</comment>
<dbReference type="Proteomes" id="UP000016368">
    <property type="component" value="Unassembled WGS sequence"/>
</dbReference>
<dbReference type="GO" id="GO:0106361">
    <property type="term" value="F:protein-arginine rhamnosyltransferase activity"/>
    <property type="evidence" value="ECO:0007669"/>
    <property type="project" value="InterPro"/>
</dbReference>
<dbReference type="EMBL" id="AEGR01000042">
    <property type="protein sequence ID" value="EGI77695.1"/>
    <property type="molecule type" value="Genomic_DNA"/>
</dbReference>
<evidence type="ECO:0000313" key="8">
    <source>
        <dbReference type="EMBL" id="EGI77695.1"/>
    </source>
</evidence>
<reference evidence="8 9" key="1">
    <citation type="journal article" date="2011" name="EMBO J.">
        <title>Structural diversity of bacterial flagellar motors.</title>
        <authorList>
            <person name="Chen S."/>
            <person name="Beeby M."/>
            <person name="Murphy G.E."/>
            <person name="Leadbetter J.R."/>
            <person name="Hendrixson D.R."/>
            <person name="Briegel A."/>
            <person name="Li Z."/>
            <person name="Shi J."/>
            <person name="Tocheva E.I."/>
            <person name="Muller A."/>
            <person name="Dobro M.J."/>
            <person name="Jensen G.J."/>
        </authorList>
    </citation>
    <scope>NUCLEOTIDE SEQUENCE [LARGE SCALE GENOMIC DNA]</scope>
    <source>
        <strain evidence="8 9">ATCC 19624</strain>
    </source>
</reference>
<organism evidence="8 9">
    <name type="scientific">Hylemonella gracilis ATCC 19624</name>
    <dbReference type="NCBI Taxonomy" id="887062"/>
    <lineage>
        <taxon>Bacteria</taxon>
        <taxon>Pseudomonadati</taxon>
        <taxon>Pseudomonadota</taxon>
        <taxon>Betaproteobacteria</taxon>
        <taxon>Burkholderiales</taxon>
        <taxon>Comamonadaceae</taxon>
        <taxon>Hylemonella</taxon>
    </lineage>
</organism>
<dbReference type="NCBIfam" id="TIGR03837">
    <property type="entry name" value="efp_Arg_rhamno"/>
    <property type="match status" value="1"/>
</dbReference>
<evidence type="ECO:0000256" key="5">
    <source>
        <dbReference type="ARBA" id="ARBA00024416"/>
    </source>
</evidence>
<comment type="catalytic activity">
    <reaction evidence="7">
        <text>dTDP-beta-L-rhamnose + L-arginyl-[protein] = N(omega)-(alpha-L-rhamnosyl)-L-arginyl-[protein] + dTDP + H(+)</text>
        <dbReference type="Rhea" id="RHEA:66692"/>
        <dbReference type="Rhea" id="RHEA-COMP:10532"/>
        <dbReference type="Rhea" id="RHEA-COMP:17096"/>
        <dbReference type="ChEBI" id="CHEBI:15378"/>
        <dbReference type="ChEBI" id="CHEBI:29965"/>
        <dbReference type="ChEBI" id="CHEBI:57510"/>
        <dbReference type="ChEBI" id="CHEBI:58369"/>
        <dbReference type="ChEBI" id="CHEBI:167445"/>
    </reaction>
    <physiologicalReaction direction="left-to-right" evidence="7">
        <dbReference type="Rhea" id="RHEA:66693"/>
    </physiologicalReaction>
</comment>
<evidence type="ECO:0000256" key="4">
    <source>
        <dbReference type="ARBA" id="ARBA00024346"/>
    </source>
</evidence>
<keyword evidence="2" id="KW-0808">Transferase</keyword>
<name>F3KQZ4_9BURK</name>
<evidence type="ECO:0000256" key="3">
    <source>
        <dbReference type="ARBA" id="ARBA00024303"/>
    </source>
</evidence>
<dbReference type="eggNOG" id="COG4394">
    <property type="taxonomic scope" value="Bacteria"/>
</dbReference>
<dbReference type="Pfam" id="PF10093">
    <property type="entry name" value="EarP"/>
    <property type="match status" value="1"/>
</dbReference>
<evidence type="ECO:0000313" key="9">
    <source>
        <dbReference type="Proteomes" id="UP000016368"/>
    </source>
</evidence>
<evidence type="ECO:0000256" key="6">
    <source>
        <dbReference type="ARBA" id="ARBA00030025"/>
    </source>
</evidence>
<dbReference type="InterPro" id="IPR016633">
    <property type="entry name" value="EarP"/>
</dbReference>
<gene>
    <name evidence="8" type="ORF">HGR_04348</name>
</gene>
<dbReference type="OrthoDB" id="209085at2"/>
<dbReference type="AlphaFoldDB" id="F3KQZ4"/>
<comment type="similarity">
    <text evidence="4">Belongs to the glycosyltransferase 104 family.</text>
</comment>
<keyword evidence="1" id="KW-0328">Glycosyltransferase</keyword>
<evidence type="ECO:0000256" key="2">
    <source>
        <dbReference type="ARBA" id="ARBA00022679"/>
    </source>
</evidence>
<evidence type="ECO:0000256" key="7">
    <source>
        <dbReference type="ARBA" id="ARBA00048472"/>
    </source>
</evidence>
<dbReference type="STRING" id="887062.HGR_04348"/>
<comment type="function">
    <text evidence="3">Protein-arginine rhamnosyltransferase that catalyzes the transfer of a single rhamnose to elongation factor P (EF-P) on 'Lys-32', a modification required for EF-P-dependent rescue of polyproline stalled ribosomes.</text>
</comment>
<protein>
    <recommendedName>
        <fullName evidence="5">Protein-arginine rhamnosyltransferase</fullName>
    </recommendedName>
    <alternativeName>
        <fullName evidence="6">EF-P arginine rhamnosyltransferase</fullName>
    </alternativeName>
</protein>
<keyword evidence="9" id="KW-1185">Reference proteome</keyword>
<dbReference type="RefSeq" id="WP_006296849.1">
    <property type="nucleotide sequence ID" value="NZ_AEGR01000042.1"/>
</dbReference>
<sequence length="379" mass="41736">MRWDIFCKVIDNFGDIGVCWRLARQIAASGQPARLWVDDDSALAWMAPDRAEGVEVRPWHGLAPEGLPPGDVLIEAFGCDVTPDWVQAVATANTAWINLEYLSAEPYVERMHGLPSPVLSGPLAGWRKRFFYPGFTVGTGGLLREPDLRQRQQRFDRASWLAAQGIQPEAGARLISLFCYEPAALSALLDQLARPQELSNKGSASAPAVTHLLVTSGRATAAVQALMPAHERSESATSSPLRLHYLPRLSQDDFDHLLWACDLNFVRGEDSLVRALWAARPDTGTTLRAIPFVWQLYPQHDDAHHAKLRAFLNWVPASPSSHAFHEVWNGLSASPLPGLDIQNWGAQAQQAQARALHQADLLTQLRAMALSMAPADSRS</sequence>